<feature type="domain" description="CCHC-type" evidence="3">
    <location>
        <begin position="270"/>
        <end position="284"/>
    </location>
</feature>
<evidence type="ECO:0000313" key="4">
    <source>
        <dbReference type="EMBL" id="CCC95867.1"/>
    </source>
</evidence>
<evidence type="ECO:0000259" key="3">
    <source>
        <dbReference type="PROSITE" id="PS50158"/>
    </source>
</evidence>
<sequence>MLTGVSLPQQRVQVVVRGRRFESTVEILSDSCVLFRSFFNLVEASLKLAETEVGSTPNHDTVDCQSAYAIAANETVDKCCKAAGAANDGGLGEDAAVELSEVGWDAKGNMWRFVYTDKRLAPEDVGVVFVYVRKMFRWRSGGGNGHQQQPEFPVRWSEMPYDAQLSMSRVVCTFGVEPLFERHCRPSAIRSDTETACALDPSGTSGPEVGKDDRNGGTVDRYATPWEKAESYLRHRMAQERSCGETETEGVRSAHRSVVDEDLVLESKGCSKCGVMGHKDDECPY</sequence>
<dbReference type="GO" id="GO:0003676">
    <property type="term" value="F:nucleic acid binding"/>
    <property type="evidence" value="ECO:0007669"/>
    <property type="project" value="InterPro"/>
</dbReference>
<reference evidence="4" key="1">
    <citation type="journal article" date="2012" name="Proc. Natl. Acad. Sci. U.S.A.">
        <title>Antigenic diversity is generated by distinct evolutionary mechanisms in African trypanosome species.</title>
        <authorList>
            <person name="Jackson A.P."/>
            <person name="Berry A."/>
            <person name="Aslett M."/>
            <person name="Allison H.C."/>
            <person name="Burton P."/>
            <person name="Vavrova-Anderson J."/>
            <person name="Brown R."/>
            <person name="Browne H."/>
            <person name="Corton N."/>
            <person name="Hauser H."/>
            <person name="Gamble J."/>
            <person name="Gilderthorp R."/>
            <person name="Marcello L."/>
            <person name="McQuillan J."/>
            <person name="Otto T.D."/>
            <person name="Quail M.A."/>
            <person name="Sanders M.J."/>
            <person name="van Tonder A."/>
            <person name="Ginger M.L."/>
            <person name="Field M.C."/>
            <person name="Barry J.D."/>
            <person name="Hertz-Fowler C."/>
            <person name="Berriman M."/>
        </authorList>
    </citation>
    <scope>NUCLEOTIDE SEQUENCE</scope>
    <source>
        <strain evidence="4">IL3000</strain>
    </source>
</reference>
<dbReference type="InterPro" id="IPR001878">
    <property type="entry name" value="Znf_CCHC"/>
</dbReference>
<accession>G0V2J5</accession>
<dbReference type="GO" id="GO:0008270">
    <property type="term" value="F:zinc ion binding"/>
    <property type="evidence" value="ECO:0007669"/>
    <property type="project" value="UniProtKB-KW"/>
</dbReference>
<name>G0V2J5_TRYCI</name>
<protein>
    <submittedName>
        <fullName evidence="4">Uncharacterized protein TCIL3000_11_13730</fullName>
    </submittedName>
</protein>
<evidence type="ECO:0000256" key="1">
    <source>
        <dbReference type="PROSITE-ProRule" id="PRU00047"/>
    </source>
</evidence>
<dbReference type="VEuPathDB" id="TriTrypDB:TcIL3000.11.13730"/>
<proteinExistence type="predicted"/>
<keyword evidence="1" id="KW-0479">Metal-binding</keyword>
<keyword evidence="1" id="KW-0863">Zinc-finger</keyword>
<dbReference type="PROSITE" id="PS50158">
    <property type="entry name" value="ZF_CCHC"/>
    <property type="match status" value="1"/>
</dbReference>
<dbReference type="EMBL" id="HE575324">
    <property type="protein sequence ID" value="CCC95867.1"/>
    <property type="molecule type" value="Genomic_DNA"/>
</dbReference>
<keyword evidence="1" id="KW-0862">Zinc</keyword>
<gene>
    <name evidence="4" type="ORF">TCIL3000_11_13730</name>
</gene>
<dbReference type="AlphaFoldDB" id="G0V2J5"/>
<feature type="region of interest" description="Disordered" evidence="2">
    <location>
        <begin position="195"/>
        <end position="220"/>
    </location>
</feature>
<evidence type="ECO:0000256" key="2">
    <source>
        <dbReference type="SAM" id="MobiDB-lite"/>
    </source>
</evidence>
<organism evidence="4">
    <name type="scientific">Trypanosoma congolense (strain IL3000)</name>
    <dbReference type="NCBI Taxonomy" id="1068625"/>
    <lineage>
        <taxon>Eukaryota</taxon>
        <taxon>Discoba</taxon>
        <taxon>Euglenozoa</taxon>
        <taxon>Kinetoplastea</taxon>
        <taxon>Metakinetoplastina</taxon>
        <taxon>Trypanosomatida</taxon>
        <taxon>Trypanosomatidae</taxon>
        <taxon>Trypanosoma</taxon>
        <taxon>Nannomonas</taxon>
    </lineage>
</organism>